<gene>
    <name evidence="1" type="ORF">GA0070613_5548</name>
</gene>
<evidence type="ECO:0000313" key="1">
    <source>
        <dbReference type="EMBL" id="SCG74504.1"/>
    </source>
</evidence>
<dbReference type="EMBL" id="LT607754">
    <property type="protein sequence ID" value="SCG74504.1"/>
    <property type="molecule type" value="Genomic_DNA"/>
</dbReference>
<dbReference type="InterPro" id="IPR046032">
    <property type="entry name" value="DUF5990"/>
</dbReference>
<accession>A0A1C5JV91</accession>
<dbReference type="AlphaFoldDB" id="A0A1C5JV91"/>
<evidence type="ECO:0000313" key="2">
    <source>
        <dbReference type="Proteomes" id="UP000198221"/>
    </source>
</evidence>
<reference evidence="2" key="1">
    <citation type="submission" date="2016-06" db="EMBL/GenBank/DDBJ databases">
        <authorList>
            <person name="Varghese N."/>
            <person name="Submissions Spin"/>
        </authorList>
    </citation>
    <scope>NUCLEOTIDE SEQUENCE [LARGE SCALE GENOMIC DNA]</scope>
    <source>
        <strain evidence="2">DSM 43819</strain>
    </source>
</reference>
<proteinExistence type="predicted"/>
<name>A0A1C5JV91_9ACTN</name>
<keyword evidence="2" id="KW-1185">Reference proteome</keyword>
<protein>
    <recommendedName>
        <fullName evidence="3">Monooxygenase</fullName>
    </recommendedName>
</protein>
<evidence type="ECO:0008006" key="3">
    <source>
        <dbReference type="Google" id="ProtNLM"/>
    </source>
</evidence>
<dbReference type="RefSeq" id="WP_089014886.1">
    <property type="nucleotide sequence ID" value="NZ_LT607754.1"/>
</dbReference>
<dbReference type="OrthoDB" id="3783022at2"/>
<sequence length="151" mass="16233">MRIRIEGHDLPGRDCGSSGDFPGYRNIHVGVQRRDQPTQWLDLQPGDAAAVTWNLDCSAATVTDGSLDVRGPYIQGGPGRRFIYLSWGEIDDTGTFTMFRRAKLWLDGVEAATAHAAVGAGSLTARLGLTDAKGHPLCAAVRPPKVTWSAT</sequence>
<organism evidence="1 2">
    <name type="scientific">Micromonospora inositola</name>
    <dbReference type="NCBI Taxonomy" id="47865"/>
    <lineage>
        <taxon>Bacteria</taxon>
        <taxon>Bacillati</taxon>
        <taxon>Actinomycetota</taxon>
        <taxon>Actinomycetes</taxon>
        <taxon>Micromonosporales</taxon>
        <taxon>Micromonosporaceae</taxon>
        <taxon>Micromonospora</taxon>
    </lineage>
</organism>
<dbReference type="Pfam" id="PF19452">
    <property type="entry name" value="DUF5990"/>
    <property type="match status" value="1"/>
</dbReference>
<dbReference type="Proteomes" id="UP000198221">
    <property type="component" value="Chromosome I"/>
</dbReference>